<dbReference type="AlphaFoldDB" id="A0A068NVE9"/>
<proteinExistence type="predicted"/>
<dbReference type="KEGG" id="fgi:OP10G_4058"/>
<sequence>MLSIIVLLAAVPVRYAFTPALRASYGVEVRFDGYLPVLGGKEGKIGVDLGVAVEGLNPTDDGKPRVASEIREFKMTLNGAPTSFTAKNVALFFPRTTVDLTPEGKMLKTDAPNRKLPVRLPGLDAKRFPDITYLPIEFPATGIEEGKPFKFRKPLGDTEMEFEATPTKIADDKITLAVKLSQTYVTYEDQSGNPVDEASASVRVGTEVTGEGTAAFDRKRGLFKEVDIVSDALAHAVDLASKKQSDRKLRTTLKIVLK</sequence>
<dbReference type="RefSeq" id="WP_025228675.1">
    <property type="nucleotide sequence ID" value="NZ_CP007139.1"/>
</dbReference>
<dbReference type="OrthoDB" id="9794744at2"/>
<dbReference type="HOGENOM" id="CLU_1076666_0_0_0"/>
<organism evidence="1 2">
    <name type="scientific">Fimbriimonas ginsengisoli Gsoil 348</name>
    <dbReference type="NCBI Taxonomy" id="661478"/>
    <lineage>
        <taxon>Bacteria</taxon>
        <taxon>Bacillati</taxon>
        <taxon>Armatimonadota</taxon>
        <taxon>Fimbriimonadia</taxon>
        <taxon>Fimbriimonadales</taxon>
        <taxon>Fimbriimonadaceae</taxon>
        <taxon>Fimbriimonas</taxon>
    </lineage>
</organism>
<reference evidence="1 2" key="1">
    <citation type="journal article" date="2014" name="PLoS ONE">
        <title>The first complete genome sequence of the class fimbriimonadia in the phylum armatimonadetes.</title>
        <authorList>
            <person name="Hu Z.Y."/>
            <person name="Wang Y.Z."/>
            <person name="Im W.T."/>
            <person name="Wang S.Y."/>
            <person name="Zhao G.P."/>
            <person name="Zheng H.J."/>
            <person name="Quan Z.X."/>
        </authorList>
    </citation>
    <scope>NUCLEOTIDE SEQUENCE [LARGE SCALE GENOMIC DNA]</scope>
    <source>
        <strain evidence="1">Gsoil 348</strain>
    </source>
</reference>
<dbReference type="STRING" id="661478.OP10G_4058"/>
<name>A0A068NVE9_FIMGI</name>
<dbReference type="EMBL" id="CP007139">
    <property type="protein sequence ID" value="AIE87426.1"/>
    <property type="molecule type" value="Genomic_DNA"/>
</dbReference>
<dbReference type="Proteomes" id="UP000027982">
    <property type="component" value="Chromosome"/>
</dbReference>
<keyword evidence="2" id="KW-1185">Reference proteome</keyword>
<protein>
    <submittedName>
        <fullName evidence="1">Uncharacterized protein</fullName>
    </submittedName>
</protein>
<accession>A0A068NVE9</accession>
<evidence type="ECO:0000313" key="1">
    <source>
        <dbReference type="EMBL" id="AIE87426.1"/>
    </source>
</evidence>
<evidence type="ECO:0000313" key="2">
    <source>
        <dbReference type="Proteomes" id="UP000027982"/>
    </source>
</evidence>
<gene>
    <name evidence="1" type="ORF">OP10G_4058</name>
</gene>